<dbReference type="KEGG" id="boa:Bovatus_03735"/>
<reference evidence="3 4" key="1">
    <citation type="submission" date="2018-08" db="EMBL/GenBank/DDBJ databases">
        <title>A genome reference for cultivated species of the human gut microbiota.</title>
        <authorList>
            <person name="Zou Y."/>
            <person name="Xue W."/>
            <person name="Luo G."/>
        </authorList>
    </citation>
    <scope>NUCLEOTIDE SEQUENCE [LARGE SCALE GENOMIC DNA]</scope>
    <source>
        <strain evidence="3 4">AM17-48</strain>
    </source>
</reference>
<evidence type="ECO:0000313" key="5">
    <source>
        <dbReference type="Proteomes" id="UP000460135"/>
    </source>
</evidence>
<keyword evidence="1" id="KW-0732">Signal</keyword>
<evidence type="ECO:0000313" key="3">
    <source>
        <dbReference type="EMBL" id="RHH52812.1"/>
    </source>
</evidence>
<organism evidence="3 4">
    <name type="scientific">Bacteroides ovatus</name>
    <dbReference type="NCBI Taxonomy" id="28116"/>
    <lineage>
        <taxon>Bacteria</taxon>
        <taxon>Pseudomonadati</taxon>
        <taxon>Bacteroidota</taxon>
        <taxon>Bacteroidia</taxon>
        <taxon>Bacteroidales</taxon>
        <taxon>Bacteroidaceae</taxon>
        <taxon>Bacteroides</taxon>
    </lineage>
</organism>
<dbReference type="Proteomes" id="UP000283329">
    <property type="component" value="Unassembled WGS sequence"/>
</dbReference>
<reference evidence="2 5" key="2">
    <citation type="journal article" date="2019" name="Nat. Med.">
        <title>A library of human gut bacterial isolates paired with longitudinal multiomics data enables mechanistic microbiome research.</title>
        <authorList>
            <person name="Poyet M."/>
            <person name="Groussin M."/>
            <person name="Gibbons S.M."/>
            <person name="Avila-Pacheco J."/>
            <person name="Jiang X."/>
            <person name="Kearney S.M."/>
            <person name="Perrotta A.R."/>
            <person name="Berdy B."/>
            <person name="Zhao S."/>
            <person name="Lieberman T.D."/>
            <person name="Swanson P.K."/>
            <person name="Smith M."/>
            <person name="Roesemann S."/>
            <person name="Alexander J.E."/>
            <person name="Rich S.A."/>
            <person name="Livny J."/>
            <person name="Vlamakis H."/>
            <person name="Clish C."/>
            <person name="Bullock K."/>
            <person name="Deik A."/>
            <person name="Scott J."/>
            <person name="Pierce K.A."/>
            <person name="Xavier R.J."/>
            <person name="Alm E.J."/>
        </authorList>
    </citation>
    <scope>NUCLEOTIDE SEQUENCE [LARGE SCALE GENOMIC DNA]</scope>
    <source>
        <strain evidence="2 5">BIOML-A183</strain>
    </source>
</reference>
<accession>A0A1Y4Q3M4</accession>
<feature type="signal peptide" evidence="1">
    <location>
        <begin position="1"/>
        <end position="20"/>
    </location>
</feature>
<dbReference type="EMBL" id="VWLX01000001">
    <property type="protein sequence ID" value="KAA3809459.1"/>
    <property type="molecule type" value="Genomic_DNA"/>
</dbReference>
<dbReference type="RefSeq" id="WP_004299678.1">
    <property type="nucleotide sequence ID" value="NZ_BAABYJ010000002.1"/>
</dbReference>
<sequence>MKKYLVAALVACLGILSVNAQVDKTIEVSQCEANNKLTVEGQTLISTSYGNLVFPENDYTNYTGINFEATNFEKLDENATNAICSLKIEYTQDGETVKVSMGFYTQGKKKVQFSAFKDEKAGKIAIDPSSITKVSIGMGKNKKVDINNIVLVAKK</sequence>
<evidence type="ECO:0000313" key="4">
    <source>
        <dbReference type="Proteomes" id="UP000283329"/>
    </source>
</evidence>
<proteinExistence type="predicted"/>
<evidence type="ECO:0000313" key="2">
    <source>
        <dbReference type="EMBL" id="KAA3809459.1"/>
    </source>
</evidence>
<dbReference type="Proteomes" id="UP000460135">
    <property type="component" value="Unassembled WGS sequence"/>
</dbReference>
<feature type="chain" id="PRO_5042691993" description="DUF4251 domain-containing protein" evidence="1">
    <location>
        <begin position="21"/>
        <end position="155"/>
    </location>
</feature>
<dbReference type="GeneID" id="29455662"/>
<comment type="caution">
    <text evidence="3">The sequence shown here is derived from an EMBL/GenBank/DDBJ whole genome shotgun (WGS) entry which is preliminary data.</text>
</comment>
<dbReference type="AlphaFoldDB" id="A0A1Y4Q3M4"/>
<name>A0A1Y4Q3M4_BACOV</name>
<protein>
    <recommendedName>
        <fullName evidence="6">DUF4251 domain-containing protein</fullName>
    </recommendedName>
</protein>
<dbReference type="EMBL" id="QRJR01000001">
    <property type="protein sequence ID" value="RHH52812.1"/>
    <property type="molecule type" value="Genomic_DNA"/>
</dbReference>
<gene>
    <name evidence="3" type="ORF">DW206_02030</name>
    <name evidence="2" type="ORF">F3F51_01045</name>
</gene>
<evidence type="ECO:0000256" key="1">
    <source>
        <dbReference type="SAM" id="SignalP"/>
    </source>
</evidence>
<evidence type="ECO:0008006" key="6">
    <source>
        <dbReference type="Google" id="ProtNLM"/>
    </source>
</evidence>